<comment type="similarity">
    <text evidence="1 4">Belongs to the pseudouridine synthase TruD family.</text>
</comment>
<comment type="caution">
    <text evidence="6">The sequence shown here is derived from an EMBL/GenBank/DDBJ whole genome shotgun (WGS) entry which is preliminary data.</text>
</comment>
<evidence type="ECO:0000256" key="4">
    <source>
        <dbReference type="HAMAP-Rule" id="MF_01082"/>
    </source>
</evidence>
<evidence type="ECO:0000256" key="1">
    <source>
        <dbReference type="ARBA" id="ARBA00007953"/>
    </source>
</evidence>
<dbReference type="Gene3D" id="3.30.2350.20">
    <property type="entry name" value="TruD, catalytic domain"/>
    <property type="match status" value="1"/>
</dbReference>
<dbReference type="PANTHER" id="PTHR13326:SF21">
    <property type="entry name" value="PSEUDOURIDYLATE SYNTHASE PUS7L"/>
    <property type="match status" value="1"/>
</dbReference>
<evidence type="ECO:0000313" key="6">
    <source>
        <dbReference type="EMBL" id="OIR14433.1"/>
    </source>
</evidence>
<dbReference type="PROSITE" id="PS01268">
    <property type="entry name" value="UPF0024"/>
    <property type="match status" value="1"/>
</dbReference>
<dbReference type="Proteomes" id="UP000183815">
    <property type="component" value="Unassembled WGS sequence"/>
</dbReference>
<proteinExistence type="inferred from homology"/>
<dbReference type="AlphaFoldDB" id="A0A1J5T0P8"/>
<dbReference type="GO" id="GO:0003723">
    <property type="term" value="F:RNA binding"/>
    <property type="evidence" value="ECO:0007669"/>
    <property type="project" value="InterPro"/>
</dbReference>
<dbReference type="InterPro" id="IPR011760">
    <property type="entry name" value="PsdUridine_synth_TruD_insert"/>
</dbReference>
<dbReference type="InterPro" id="IPR020119">
    <property type="entry name" value="PsdUridine_synth_TruD_CS"/>
</dbReference>
<feature type="domain" description="TRUD" evidence="5">
    <location>
        <begin position="158"/>
        <end position="379"/>
    </location>
</feature>
<dbReference type="EC" id="5.4.99.27" evidence="4"/>
<dbReference type="HAMAP" id="MF_01082">
    <property type="entry name" value="TruD"/>
    <property type="match status" value="1"/>
</dbReference>
<dbReference type="NCBIfam" id="TIGR00094">
    <property type="entry name" value="tRNA_TruD_broad"/>
    <property type="match status" value="1"/>
</dbReference>
<protein>
    <recommendedName>
        <fullName evidence="4">Probable tRNA pseudouridine synthase D</fullName>
        <ecNumber evidence="4">5.4.99.27</ecNumber>
    </recommendedName>
    <alternativeName>
        <fullName evidence="4">tRNA pseudouridine(13) synthase</fullName>
    </alternativeName>
    <alternativeName>
        <fullName evidence="4">tRNA pseudouridylate synthase D</fullName>
    </alternativeName>
    <alternativeName>
        <fullName evidence="4">tRNA-uridine isomerase D</fullName>
    </alternativeName>
</protein>
<evidence type="ECO:0000259" key="5">
    <source>
        <dbReference type="PROSITE" id="PS50984"/>
    </source>
</evidence>
<evidence type="ECO:0000256" key="2">
    <source>
        <dbReference type="ARBA" id="ARBA00022694"/>
    </source>
</evidence>
<reference evidence="6 7" key="1">
    <citation type="submission" date="2016-08" db="EMBL/GenBank/DDBJ databases">
        <title>New Insights into Marine Group III Euryarchaeota, from dark to light.</title>
        <authorList>
            <person name="Haro-Moreno J.M."/>
            <person name="Rodriguez-Valera F."/>
            <person name="Lopez-Garcia P."/>
            <person name="Moreira D."/>
            <person name="Martin-Cuadrado A.B."/>
        </authorList>
    </citation>
    <scope>NUCLEOTIDE SEQUENCE [LARGE SCALE GENOMIC DNA]</scope>
    <source>
        <strain evidence="6">CG-Bathy1</strain>
    </source>
</reference>
<accession>A0A1J5T0P8</accession>
<dbReference type="InterPro" id="IPR001656">
    <property type="entry name" value="PsdUridine_synth_TruD"/>
</dbReference>
<sequence length="421" mass="47071">MPNSYLSEVGNEKYSTELSGIGGKLRDTPDDFEVREISIIPSLSLTGKHTVAKVTSRNWETNTLLRILAKYLGIYSERIGFAGTKDKRAVTTQLLSFPVGENQVSNLDIKDVTIDILGKTNRKIKLGELVGNDFTIKITNTKNAKEHLPPLISILKKGFPNYFGVQRFGSIRPITHLVGREIVNNNFEEAVKIYLYAESNVKEEDRSFLRSLDSWESTLENLPGRWLYERDLVKHLISKDGDFKGAIRKLPLNLSRLFVHAYQGAIFNKIIESRLDSGIPLNAPQIGDLILPEDSNGCPNSNRAIEVTSFNLEKIEKRCLEGRAWVSGLIPGVDCSTAGGIQGEIENKTLSLFDVDKENFTIPHLPVLSSFGKRRALHEIPKNLSTEITDDAVTVNFALNKGSYATSFLREIIKSKNLSDY</sequence>
<evidence type="ECO:0000256" key="3">
    <source>
        <dbReference type="ARBA" id="ARBA00023235"/>
    </source>
</evidence>
<dbReference type="InterPro" id="IPR020103">
    <property type="entry name" value="PsdUridine_synth_cat_dom_sf"/>
</dbReference>
<gene>
    <name evidence="4" type="primary">truD</name>
    <name evidence="6" type="ORF">BEU04_03145</name>
</gene>
<dbReference type="PANTHER" id="PTHR13326">
    <property type="entry name" value="TRNA PSEUDOURIDINE SYNTHASE D"/>
    <property type="match status" value="1"/>
</dbReference>
<dbReference type="PROSITE" id="PS50984">
    <property type="entry name" value="TRUD"/>
    <property type="match status" value="1"/>
</dbReference>
<dbReference type="Gene3D" id="1.10.1510.30">
    <property type="match status" value="1"/>
</dbReference>
<dbReference type="SUPFAM" id="SSF55120">
    <property type="entry name" value="Pseudouridine synthase"/>
    <property type="match status" value="1"/>
</dbReference>
<organism evidence="6 7">
    <name type="scientific">Marine Group III euryarchaeote CG-Bathy1</name>
    <dbReference type="NCBI Taxonomy" id="1889001"/>
    <lineage>
        <taxon>Archaea</taxon>
        <taxon>Methanobacteriati</taxon>
        <taxon>Thermoplasmatota</taxon>
        <taxon>Thermoplasmata</taxon>
        <taxon>Candidatus Thermoprofundales</taxon>
    </lineage>
</organism>
<dbReference type="Gene3D" id="3.30.70.3160">
    <property type="match status" value="1"/>
</dbReference>
<dbReference type="InterPro" id="IPR042214">
    <property type="entry name" value="TruD_catalytic"/>
</dbReference>
<keyword evidence="3 4" id="KW-0413">Isomerase</keyword>
<dbReference type="GO" id="GO:0160150">
    <property type="term" value="F:tRNA pseudouridine(13) synthase activity"/>
    <property type="evidence" value="ECO:0007669"/>
    <property type="project" value="UniProtKB-EC"/>
</dbReference>
<dbReference type="GO" id="GO:0031119">
    <property type="term" value="P:tRNA pseudouridine synthesis"/>
    <property type="evidence" value="ECO:0007669"/>
    <property type="project" value="UniProtKB-UniRule"/>
</dbReference>
<dbReference type="Pfam" id="PF01142">
    <property type="entry name" value="TruD"/>
    <property type="match status" value="1"/>
</dbReference>
<name>A0A1J5T0P8_9ARCH</name>
<keyword evidence="2 4" id="KW-0819">tRNA processing</keyword>
<evidence type="ECO:0000313" key="7">
    <source>
        <dbReference type="Proteomes" id="UP000183815"/>
    </source>
</evidence>
<comment type="catalytic activity">
    <reaction evidence="4">
        <text>uridine(13) in tRNA = pseudouridine(13) in tRNA</text>
        <dbReference type="Rhea" id="RHEA:42540"/>
        <dbReference type="Rhea" id="RHEA-COMP:10105"/>
        <dbReference type="Rhea" id="RHEA-COMP:10106"/>
        <dbReference type="ChEBI" id="CHEBI:65314"/>
        <dbReference type="ChEBI" id="CHEBI:65315"/>
        <dbReference type="EC" id="5.4.99.27"/>
    </reaction>
</comment>
<comment type="function">
    <text evidence="4">Could be responsible for synthesis of pseudouridine from uracil-13 in transfer RNAs.</text>
</comment>
<feature type="active site" description="Nucleophile" evidence="4">
    <location>
        <position position="86"/>
    </location>
</feature>
<dbReference type="EMBL" id="MIYU01000019">
    <property type="protein sequence ID" value="OIR14433.1"/>
    <property type="molecule type" value="Genomic_DNA"/>
</dbReference>
<dbReference type="PIRSF" id="PIRSF037016">
    <property type="entry name" value="Pseudouridin_synth_euk_prd"/>
    <property type="match status" value="1"/>
</dbReference>